<dbReference type="EMBL" id="NBWZ01000001">
    <property type="protein sequence ID" value="RFA11283.1"/>
    <property type="molecule type" value="Genomic_DNA"/>
</dbReference>
<name>A0A3E0VPG9_9MICO</name>
<accession>A0A3E0VPG9</accession>
<dbReference type="SUPFAM" id="SSF55729">
    <property type="entry name" value="Acyl-CoA N-acyltransferases (Nat)"/>
    <property type="match status" value="1"/>
</dbReference>
<comment type="caution">
    <text evidence="4">The sequence shown here is derived from an EMBL/GenBank/DDBJ whole genome shotgun (WGS) entry which is preliminary data.</text>
</comment>
<keyword evidence="1" id="KW-0808">Transferase</keyword>
<dbReference type="InterPro" id="IPR050832">
    <property type="entry name" value="Bact_Acetyltransf"/>
</dbReference>
<keyword evidence="2" id="KW-0012">Acyltransferase</keyword>
<protein>
    <recommendedName>
        <fullName evidence="3">N-acetyltransferase domain-containing protein</fullName>
    </recommendedName>
</protein>
<dbReference type="PROSITE" id="PS51186">
    <property type="entry name" value="GNAT"/>
    <property type="match status" value="1"/>
</dbReference>
<dbReference type="CDD" id="cd04301">
    <property type="entry name" value="NAT_SF"/>
    <property type="match status" value="1"/>
</dbReference>
<dbReference type="InterPro" id="IPR000182">
    <property type="entry name" value="GNAT_dom"/>
</dbReference>
<evidence type="ECO:0000313" key="4">
    <source>
        <dbReference type="EMBL" id="RFA11283.1"/>
    </source>
</evidence>
<dbReference type="GO" id="GO:0016747">
    <property type="term" value="F:acyltransferase activity, transferring groups other than amino-acyl groups"/>
    <property type="evidence" value="ECO:0007669"/>
    <property type="project" value="InterPro"/>
</dbReference>
<reference evidence="4 5" key="1">
    <citation type="submission" date="2017-04" db="EMBL/GenBank/DDBJ databases">
        <title>Comparative genome analysis of Subtercola boreus.</title>
        <authorList>
            <person name="Cho Y.-J."/>
            <person name="Cho A."/>
            <person name="Kim O.-S."/>
            <person name="Lee J.-I."/>
        </authorList>
    </citation>
    <scope>NUCLEOTIDE SEQUENCE [LARGE SCALE GENOMIC DNA]</scope>
    <source>
        <strain evidence="4 5">K300</strain>
    </source>
</reference>
<evidence type="ECO:0000256" key="2">
    <source>
        <dbReference type="ARBA" id="ARBA00023315"/>
    </source>
</evidence>
<feature type="domain" description="N-acetyltransferase" evidence="3">
    <location>
        <begin position="1"/>
        <end position="138"/>
    </location>
</feature>
<dbReference type="PANTHER" id="PTHR43877">
    <property type="entry name" value="AMINOALKYLPHOSPHONATE N-ACETYLTRANSFERASE-RELATED-RELATED"/>
    <property type="match status" value="1"/>
</dbReference>
<dbReference type="Pfam" id="PF00583">
    <property type="entry name" value="Acetyltransf_1"/>
    <property type="match status" value="1"/>
</dbReference>
<organism evidence="4 5">
    <name type="scientific">Subtercola boreus</name>
    <dbReference type="NCBI Taxonomy" id="120213"/>
    <lineage>
        <taxon>Bacteria</taxon>
        <taxon>Bacillati</taxon>
        <taxon>Actinomycetota</taxon>
        <taxon>Actinomycetes</taxon>
        <taxon>Micrococcales</taxon>
        <taxon>Microbacteriaceae</taxon>
        <taxon>Subtercola</taxon>
    </lineage>
</organism>
<gene>
    <name evidence="4" type="ORF">B7R54_13780</name>
</gene>
<evidence type="ECO:0000256" key="1">
    <source>
        <dbReference type="ARBA" id="ARBA00022679"/>
    </source>
</evidence>
<keyword evidence="5" id="KW-1185">Reference proteome</keyword>
<sequence length="138" mass="15100">MDVEMGERYHSGQPMDAAVLAALTVDPTSVQATVLVLDADGTPLAHAALRILRGEWEVKRVIVDGSQRGRGIGRALMSELERIVREAGPDARRMILQTGDRQPEAVALYTRLGYTPIPTYEPYVLAIPNSLCFELLLG</sequence>
<dbReference type="Proteomes" id="UP000256486">
    <property type="component" value="Unassembled WGS sequence"/>
</dbReference>
<evidence type="ECO:0000313" key="5">
    <source>
        <dbReference type="Proteomes" id="UP000256486"/>
    </source>
</evidence>
<dbReference type="InterPro" id="IPR016181">
    <property type="entry name" value="Acyl_CoA_acyltransferase"/>
</dbReference>
<proteinExistence type="predicted"/>
<evidence type="ECO:0000259" key="3">
    <source>
        <dbReference type="PROSITE" id="PS51186"/>
    </source>
</evidence>
<dbReference type="Gene3D" id="3.40.630.30">
    <property type="match status" value="1"/>
</dbReference>
<dbReference type="PANTHER" id="PTHR43877:SF2">
    <property type="entry name" value="AMINOALKYLPHOSPHONATE N-ACETYLTRANSFERASE-RELATED"/>
    <property type="match status" value="1"/>
</dbReference>
<dbReference type="AlphaFoldDB" id="A0A3E0VPG9"/>
<dbReference type="OrthoDB" id="70840at2"/>